<evidence type="ECO:0000313" key="3">
    <source>
        <dbReference type="Proteomes" id="UP000663760"/>
    </source>
</evidence>
<dbReference type="AlphaFoldDB" id="A0A7I8KIG9"/>
<feature type="region of interest" description="Disordered" evidence="1">
    <location>
        <begin position="22"/>
        <end position="47"/>
    </location>
</feature>
<protein>
    <submittedName>
        <fullName evidence="2">Uncharacterized protein</fullName>
    </submittedName>
</protein>
<reference evidence="2" key="1">
    <citation type="submission" date="2020-02" db="EMBL/GenBank/DDBJ databases">
        <authorList>
            <person name="Scholz U."/>
            <person name="Mascher M."/>
            <person name="Fiebig A."/>
        </authorList>
    </citation>
    <scope>NUCLEOTIDE SEQUENCE</scope>
</reference>
<keyword evidence="3" id="KW-1185">Reference proteome</keyword>
<dbReference type="EMBL" id="LR746269">
    <property type="protein sequence ID" value="CAA7397583.1"/>
    <property type="molecule type" value="Genomic_DNA"/>
</dbReference>
<gene>
    <name evidence="2" type="ORF">SI8410_06008248</name>
</gene>
<accession>A0A7I8KIG9</accession>
<dbReference type="Proteomes" id="UP000663760">
    <property type="component" value="Chromosome 6"/>
</dbReference>
<name>A0A7I8KIG9_SPIIN</name>
<sequence length="47" mass="5197">MLTLVDSTRAIGLLPAISRLPDSSRMKGINAPDRRRKLRVRAPSVPN</sequence>
<evidence type="ECO:0000256" key="1">
    <source>
        <dbReference type="SAM" id="MobiDB-lite"/>
    </source>
</evidence>
<evidence type="ECO:0000313" key="2">
    <source>
        <dbReference type="EMBL" id="CAA7397583.1"/>
    </source>
</evidence>
<proteinExistence type="predicted"/>
<organism evidence="2 3">
    <name type="scientific">Spirodela intermedia</name>
    <name type="common">Intermediate duckweed</name>
    <dbReference type="NCBI Taxonomy" id="51605"/>
    <lineage>
        <taxon>Eukaryota</taxon>
        <taxon>Viridiplantae</taxon>
        <taxon>Streptophyta</taxon>
        <taxon>Embryophyta</taxon>
        <taxon>Tracheophyta</taxon>
        <taxon>Spermatophyta</taxon>
        <taxon>Magnoliopsida</taxon>
        <taxon>Liliopsida</taxon>
        <taxon>Araceae</taxon>
        <taxon>Lemnoideae</taxon>
        <taxon>Spirodela</taxon>
    </lineage>
</organism>